<keyword evidence="15" id="KW-0648">Protein biosynthesis</keyword>
<name>A0A2P6AQR8_9GAMM</name>
<keyword evidence="8" id="KW-0820">tRNA-binding</keyword>
<keyword evidence="11" id="KW-0547">Nucleotide-binding</keyword>
<dbReference type="EMBL" id="PTQZ01000263">
    <property type="protein sequence ID" value="PQA32495.1"/>
    <property type="molecule type" value="Genomic_DNA"/>
</dbReference>
<evidence type="ECO:0000256" key="4">
    <source>
        <dbReference type="ARBA" id="ARBA00011209"/>
    </source>
</evidence>
<dbReference type="Pfam" id="PF03147">
    <property type="entry name" value="FDX-ACB"/>
    <property type="match status" value="1"/>
</dbReference>
<gene>
    <name evidence="20" type="ORF">C5O18_08855</name>
</gene>
<dbReference type="SUPFAM" id="SSF54991">
    <property type="entry name" value="Anticodon-binding domain of PheRS"/>
    <property type="match status" value="1"/>
</dbReference>
<accession>A0A2P6AQR8</accession>
<reference evidence="21" key="1">
    <citation type="submission" date="2018-02" db="EMBL/GenBank/DDBJ databases">
        <title>Genome sequencing of Solimonas sp. HR-BB.</title>
        <authorList>
            <person name="Lee Y."/>
            <person name="Jeon C.O."/>
        </authorList>
    </citation>
    <scope>NUCLEOTIDE SEQUENCE [LARGE SCALE GENOMIC DNA]</scope>
    <source>
        <strain evidence="21">HR-E</strain>
    </source>
</reference>
<comment type="cofactor">
    <cofactor evidence="1">
        <name>Mg(2+)</name>
        <dbReference type="ChEBI" id="CHEBI:18420"/>
    </cofactor>
</comment>
<organism evidence="20 21">
    <name type="scientific">Amnimonas aquatica</name>
    <dbReference type="NCBI Taxonomy" id="2094561"/>
    <lineage>
        <taxon>Bacteria</taxon>
        <taxon>Pseudomonadati</taxon>
        <taxon>Pseudomonadota</taxon>
        <taxon>Gammaproteobacteria</taxon>
        <taxon>Moraxellales</taxon>
        <taxon>Moraxellaceae</taxon>
        <taxon>Amnimonas</taxon>
    </lineage>
</organism>
<evidence type="ECO:0000256" key="6">
    <source>
        <dbReference type="ARBA" id="ARBA00017032"/>
    </source>
</evidence>
<dbReference type="PROSITE" id="PS51447">
    <property type="entry name" value="FDX_ACB"/>
    <property type="match status" value="1"/>
</dbReference>
<comment type="catalytic activity">
    <reaction evidence="18">
        <text>tRNA(Phe) + L-phenylalanine + ATP = L-phenylalanyl-tRNA(Phe) + AMP + diphosphate + H(+)</text>
        <dbReference type="Rhea" id="RHEA:19413"/>
        <dbReference type="Rhea" id="RHEA-COMP:9668"/>
        <dbReference type="Rhea" id="RHEA-COMP:9699"/>
        <dbReference type="ChEBI" id="CHEBI:15378"/>
        <dbReference type="ChEBI" id="CHEBI:30616"/>
        <dbReference type="ChEBI" id="CHEBI:33019"/>
        <dbReference type="ChEBI" id="CHEBI:58095"/>
        <dbReference type="ChEBI" id="CHEBI:78442"/>
        <dbReference type="ChEBI" id="CHEBI:78531"/>
        <dbReference type="ChEBI" id="CHEBI:456215"/>
        <dbReference type="EC" id="6.1.1.20"/>
    </reaction>
</comment>
<dbReference type="SMART" id="SM00896">
    <property type="entry name" value="FDX-ACB"/>
    <property type="match status" value="1"/>
</dbReference>
<dbReference type="GO" id="GO:0005737">
    <property type="term" value="C:cytoplasm"/>
    <property type="evidence" value="ECO:0007669"/>
    <property type="project" value="UniProtKB-SubCell"/>
</dbReference>
<comment type="subunit">
    <text evidence="4">Tetramer of two alpha and two beta subunits.</text>
</comment>
<evidence type="ECO:0000256" key="9">
    <source>
        <dbReference type="ARBA" id="ARBA00022598"/>
    </source>
</evidence>
<evidence type="ECO:0000256" key="18">
    <source>
        <dbReference type="ARBA" id="ARBA00049255"/>
    </source>
</evidence>
<comment type="similarity">
    <text evidence="3">Belongs to the phenylalanyl-tRNA synthetase beta subunit family. Type 1 subfamily.</text>
</comment>
<dbReference type="Proteomes" id="UP000243900">
    <property type="component" value="Unassembled WGS sequence"/>
</dbReference>
<evidence type="ECO:0000259" key="19">
    <source>
        <dbReference type="PROSITE" id="PS51447"/>
    </source>
</evidence>
<keyword evidence="12" id="KW-0067">ATP-binding</keyword>
<evidence type="ECO:0000256" key="1">
    <source>
        <dbReference type="ARBA" id="ARBA00001946"/>
    </source>
</evidence>
<evidence type="ECO:0000256" key="14">
    <source>
        <dbReference type="ARBA" id="ARBA00022884"/>
    </source>
</evidence>
<keyword evidence="13" id="KW-0460">Magnesium</keyword>
<evidence type="ECO:0000313" key="20">
    <source>
        <dbReference type="EMBL" id="PQA32495.1"/>
    </source>
</evidence>
<keyword evidence="9 20" id="KW-0436">Ligase</keyword>
<dbReference type="InterPro" id="IPR005121">
    <property type="entry name" value="Fdx_antiC-bd"/>
</dbReference>
<dbReference type="GO" id="GO:0006412">
    <property type="term" value="P:translation"/>
    <property type="evidence" value="ECO:0007669"/>
    <property type="project" value="UniProtKB-KW"/>
</dbReference>
<dbReference type="GO" id="GO:0005524">
    <property type="term" value="F:ATP binding"/>
    <property type="evidence" value="ECO:0007669"/>
    <property type="project" value="UniProtKB-KW"/>
</dbReference>
<dbReference type="FunFam" id="3.30.70.380:FF:000001">
    <property type="entry name" value="Phenylalanine--tRNA ligase beta subunit"/>
    <property type="match status" value="1"/>
</dbReference>
<evidence type="ECO:0000256" key="5">
    <source>
        <dbReference type="ARBA" id="ARBA00012814"/>
    </source>
</evidence>
<evidence type="ECO:0000256" key="15">
    <source>
        <dbReference type="ARBA" id="ARBA00022917"/>
    </source>
</evidence>
<evidence type="ECO:0000256" key="10">
    <source>
        <dbReference type="ARBA" id="ARBA00022723"/>
    </source>
</evidence>
<evidence type="ECO:0000256" key="16">
    <source>
        <dbReference type="ARBA" id="ARBA00023146"/>
    </source>
</evidence>
<keyword evidence="10" id="KW-0479">Metal-binding</keyword>
<keyword evidence="14" id="KW-0694">RNA-binding</keyword>
<feature type="domain" description="FDX-ACB" evidence="19">
    <location>
        <begin position="32"/>
        <end position="124"/>
    </location>
</feature>
<dbReference type="GO" id="GO:0046872">
    <property type="term" value="F:metal ion binding"/>
    <property type="evidence" value="ECO:0007669"/>
    <property type="project" value="UniProtKB-KW"/>
</dbReference>
<evidence type="ECO:0000256" key="17">
    <source>
        <dbReference type="ARBA" id="ARBA00033189"/>
    </source>
</evidence>
<evidence type="ECO:0000256" key="8">
    <source>
        <dbReference type="ARBA" id="ARBA00022555"/>
    </source>
</evidence>
<evidence type="ECO:0000256" key="7">
    <source>
        <dbReference type="ARBA" id="ARBA00022490"/>
    </source>
</evidence>
<proteinExistence type="inferred from homology"/>
<feature type="non-terminal residue" evidence="20">
    <location>
        <position position="1"/>
    </location>
</feature>
<evidence type="ECO:0000313" key="21">
    <source>
        <dbReference type="Proteomes" id="UP000243900"/>
    </source>
</evidence>
<dbReference type="EC" id="6.1.1.20" evidence="5"/>
<protein>
    <recommendedName>
        <fullName evidence="6">Phenylalanine--tRNA ligase beta subunit</fullName>
        <ecNumber evidence="5">6.1.1.20</ecNumber>
    </recommendedName>
    <alternativeName>
        <fullName evidence="17">Phenylalanyl-tRNA synthetase beta subunit</fullName>
    </alternativeName>
</protein>
<evidence type="ECO:0000256" key="11">
    <source>
        <dbReference type="ARBA" id="ARBA00022741"/>
    </source>
</evidence>
<evidence type="ECO:0000256" key="13">
    <source>
        <dbReference type="ARBA" id="ARBA00022842"/>
    </source>
</evidence>
<keyword evidence="21" id="KW-1185">Reference proteome</keyword>
<comment type="caution">
    <text evidence="20">The sequence shown here is derived from an EMBL/GenBank/DDBJ whole genome shotgun (WGS) entry which is preliminary data.</text>
</comment>
<comment type="subcellular location">
    <subcellularLocation>
        <location evidence="2">Cytoplasm</location>
    </subcellularLocation>
</comment>
<keyword evidence="16" id="KW-0030">Aminoacyl-tRNA synthetase</keyword>
<dbReference type="GO" id="GO:0000049">
    <property type="term" value="F:tRNA binding"/>
    <property type="evidence" value="ECO:0007669"/>
    <property type="project" value="UniProtKB-KW"/>
</dbReference>
<evidence type="ECO:0000256" key="3">
    <source>
        <dbReference type="ARBA" id="ARBA00008653"/>
    </source>
</evidence>
<dbReference type="GO" id="GO:0004826">
    <property type="term" value="F:phenylalanine-tRNA ligase activity"/>
    <property type="evidence" value="ECO:0007669"/>
    <property type="project" value="UniProtKB-EC"/>
</dbReference>
<dbReference type="Gene3D" id="3.30.70.380">
    <property type="entry name" value="Ferrodoxin-fold anticodon-binding domain"/>
    <property type="match status" value="1"/>
</dbReference>
<evidence type="ECO:0000256" key="2">
    <source>
        <dbReference type="ARBA" id="ARBA00004496"/>
    </source>
</evidence>
<dbReference type="InterPro" id="IPR036690">
    <property type="entry name" value="Fdx_antiC-bd_sf"/>
</dbReference>
<evidence type="ECO:0000256" key="12">
    <source>
        <dbReference type="ARBA" id="ARBA00022840"/>
    </source>
</evidence>
<sequence length="125" mass="13546">ARTLDLDGPVFLFELELSALTEGTLPVFRPLSRFPEVRRDLALVVPDTLPAGEVLAVARGAAGDSLRDLQAFDVYRGQGTTAGTYSLAIALVWQHAERTLQDSEVQAWTEQVLADLAGQGVRLRA</sequence>
<keyword evidence="7" id="KW-0963">Cytoplasm</keyword>
<dbReference type="AlphaFoldDB" id="A0A2P6AQR8"/>